<dbReference type="AlphaFoldDB" id="A0A7W1XBR8"/>
<comment type="caution">
    <text evidence="2">The sequence shown here is derived from an EMBL/GenBank/DDBJ whole genome shotgun (WGS) entry which is preliminary data.</text>
</comment>
<proteinExistence type="predicted"/>
<evidence type="ECO:0008006" key="4">
    <source>
        <dbReference type="Google" id="ProtNLM"/>
    </source>
</evidence>
<dbReference type="EMBL" id="JACEIP010000019">
    <property type="protein sequence ID" value="MBA4543669.1"/>
    <property type="molecule type" value="Genomic_DNA"/>
</dbReference>
<feature type="region of interest" description="Disordered" evidence="1">
    <location>
        <begin position="221"/>
        <end position="242"/>
    </location>
</feature>
<organism evidence="2 3">
    <name type="scientific">Thermoactinomyces daqus</name>
    <dbReference type="NCBI Taxonomy" id="1329516"/>
    <lineage>
        <taxon>Bacteria</taxon>
        <taxon>Bacillati</taxon>
        <taxon>Bacillota</taxon>
        <taxon>Bacilli</taxon>
        <taxon>Bacillales</taxon>
        <taxon>Thermoactinomycetaceae</taxon>
        <taxon>Thermoactinomyces</taxon>
    </lineage>
</organism>
<protein>
    <recommendedName>
        <fullName evidence="4">SseB protein N-terminal domain-containing protein</fullName>
    </recommendedName>
</protein>
<keyword evidence="3" id="KW-1185">Reference proteome</keyword>
<feature type="compositionally biased region" description="Polar residues" evidence="1">
    <location>
        <begin position="221"/>
        <end position="238"/>
    </location>
</feature>
<dbReference type="RefSeq" id="WP_152568440.1">
    <property type="nucleotide sequence ID" value="NZ_JACEIP010000019.1"/>
</dbReference>
<dbReference type="Proteomes" id="UP000530514">
    <property type="component" value="Unassembled WGS sequence"/>
</dbReference>
<sequence length="380" mass="42661">MNTREYLELASTKQVSPDELYRFMATQVPELAVLYQVTEGSKKPFLAKGNAPDRRYVVAFSDAEASAVVKVDYPEYMKREEEAALPFLLKAFRSDAEGIVLNPGLPSRLFLNKGYLKELIREYAAEQLAKMPGPWVPTMEQNVLLVEYEKGQYTVAVYLREEDAGAVTQKSGGKPVQRTWSEVLERCRQLGADAPYFHYGLPEQIPFTKEQATRLFASVQPKQVTETPSKTENITPQQRPIDPDVAAGLKKLEKATIEGQGMGNGWEVCRAMAELRRIWVVVDPEGNMVILAGQDQSPIVDFFTSEVHANRLIAEARQKNPNLPAMTPRLISTKKLYRALAPRKPIVWINRGSPEAWTSIMGDTLPYVLQLMGQLQGESV</sequence>
<evidence type="ECO:0000313" key="2">
    <source>
        <dbReference type="EMBL" id="MBA4543669.1"/>
    </source>
</evidence>
<reference evidence="2 3" key="1">
    <citation type="submission" date="2020-07" db="EMBL/GenBank/DDBJ databases">
        <authorList>
            <person name="Feng H."/>
        </authorList>
    </citation>
    <scope>NUCLEOTIDE SEQUENCE [LARGE SCALE GENOMIC DNA]</scope>
    <source>
        <strain evidence="3">s-11</strain>
    </source>
</reference>
<name>A0A7W1XBR8_9BACL</name>
<accession>A0A7W1XBR8</accession>
<gene>
    <name evidence="2" type="ORF">H1164_12295</name>
</gene>
<evidence type="ECO:0000313" key="3">
    <source>
        <dbReference type="Proteomes" id="UP000530514"/>
    </source>
</evidence>
<dbReference type="OrthoDB" id="2986351at2"/>
<evidence type="ECO:0000256" key="1">
    <source>
        <dbReference type="SAM" id="MobiDB-lite"/>
    </source>
</evidence>